<organism evidence="2">
    <name type="scientific">Chromera velia CCMP2878</name>
    <dbReference type="NCBI Taxonomy" id="1169474"/>
    <lineage>
        <taxon>Eukaryota</taxon>
        <taxon>Sar</taxon>
        <taxon>Alveolata</taxon>
        <taxon>Colpodellida</taxon>
        <taxon>Chromeraceae</taxon>
        <taxon>Chromera</taxon>
    </lineage>
</organism>
<dbReference type="GO" id="GO:0016730">
    <property type="term" value="F:oxidoreductase activity, acting on iron-sulfur proteins as donors"/>
    <property type="evidence" value="ECO:0007669"/>
    <property type="project" value="InterPro"/>
</dbReference>
<dbReference type="VEuPathDB" id="CryptoDB:Cvel_18058"/>
<evidence type="ECO:0000313" key="2">
    <source>
        <dbReference type="EMBL" id="CEM16136.1"/>
    </source>
</evidence>
<dbReference type="GO" id="GO:0009535">
    <property type="term" value="C:chloroplast thylakoid membrane"/>
    <property type="evidence" value="ECO:0007669"/>
    <property type="project" value="InterPro"/>
</dbReference>
<keyword evidence="1" id="KW-0732">Signal</keyword>
<dbReference type="AlphaFoldDB" id="A0A0G4FQF8"/>
<gene>
    <name evidence="2" type="ORF">Cvel_18058</name>
</gene>
<name>A0A0G4FQF8_9ALVE</name>
<feature type="chain" id="PRO_5005188924" evidence="1">
    <location>
        <begin position="24"/>
        <end position="309"/>
    </location>
</feature>
<feature type="signal peptide" evidence="1">
    <location>
        <begin position="1"/>
        <end position="23"/>
    </location>
</feature>
<dbReference type="PANTHER" id="PTHR31032:SF1">
    <property type="entry name" value="PGR5-LIKE PROTEIN 1B, CHLOROPLASTIC"/>
    <property type="match status" value="1"/>
</dbReference>
<proteinExistence type="predicted"/>
<protein>
    <submittedName>
        <fullName evidence="2">Uncharacterized protein</fullName>
    </submittedName>
</protein>
<dbReference type="GO" id="GO:0009773">
    <property type="term" value="P:photosynthetic electron transport in photosystem I"/>
    <property type="evidence" value="ECO:0007669"/>
    <property type="project" value="InterPro"/>
</dbReference>
<accession>A0A0G4FQF8</accession>
<dbReference type="EMBL" id="CDMZ01000524">
    <property type="protein sequence ID" value="CEM16136.1"/>
    <property type="molecule type" value="Genomic_DNA"/>
</dbReference>
<reference evidence="2" key="1">
    <citation type="submission" date="2014-11" db="EMBL/GenBank/DDBJ databases">
        <authorList>
            <person name="Otto D Thomas"/>
            <person name="Naeem Raeece"/>
        </authorList>
    </citation>
    <scope>NUCLEOTIDE SEQUENCE</scope>
</reference>
<sequence length="309" mass="34291">MKRAGSLFLVAALVGNSAVDVEGFVVSSSRAGGMLGRPRQKSVRTPLLAEETADSTTASRAEGDFFQRFDDSGKPITLTKEDKEEIFINALESFYFENKQTLSDEDFDNLKQDLMWEGSDLVMLNRDETKFLSAVQAYAKGESLLSDKEFDDLKQTLRMQGSRIATSNQAKCVIDTGVCRITWTKDQVRNKVIYVPWFAPLLLGFLIVTELIPGVRDISPAILLGIGAPLSWKAAEKATNNFFLTDPLILSGPCPNCNQPSHIYFGDVLGVEGFKDTAQMTCKNCKHTLTVQRDTYRVESKPPEEAPKK</sequence>
<dbReference type="PhylomeDB" id="A0A0G4FQF8"/>
<evidence type="ECO:0000256" key="1">
    <source>
        <dbReference type="SAM" id="SignalP"/>
    </source>
</evidence>
<dbReference type="PANTHER" id="PTHR31032">
    <property type="entry name" value="PGR5-LIKE PROTEIN 1B, CHLOROPLASTIC"/>
    <property type="match status" value="1"/>
</dbReference>
<dbReference type="InterPro" id="IPR039987">
    <property type="entry name" value="PGRL1"/>
</dbReference>